<organism evidence="1 2">
    <name type="scientific">Stylosanthes scabra</name>
    <dbReference type="NCBI Taxonomy" id="79078"/>
    <lineage>
        <taxon>Eukaryota</taxon>
        <taxon>Viridiplantae</taxon>
        <taxon>Streptophyta</taxon>
        <taxon>Embryophyta</taxon>
        <taxon>Tracheophyta</taxon>
        <taxon>Spermatophyta</taxon>
        <taxon>Magnoliopsida</taxon>
        <taxon>eudicotyledons</taxon>
        <taxon>Gunneridae</taxon>
        <taxon>Pentapetalae</taxon>
        <taxon>rosids</taxon>
        <taxon>fabids</taxon>
        <taxon>Fabales</taxon>
        <taxon>Fabaceae</taxon>
        <taxon>Papilionoideae</taxon>
        <taxon>50 kb inversion clade</taxon>
        <taxon>dalbergioids sensu lato</taxon>
        <taxon>Dalbergieae</taxon>
        <taxon>Pterocarpus clade</taxon>
        <taxon>Stylosanthes</taxon>
    </lineage>
</organism>
<reference evidence="1 2" key="1">
    <citation type="journal article" date="2023" name="Plants (Basel)">
        <title>Bridging the Gap: Combining Genomics and Transcriptomics Approaches to Understand Stylosanthes scabra, an Orphan Legume from the Brazilian Caatinga.</title>
        <authorList>
            <person name="Ferreira-Neto J.R.C."/>
            <person name="da Silva M.D."/>
            <person name="Binneck E."/>
            <person name="de Melo N.F."/>
            <person name="da Silva R.H."/>
            <person name="de Melo A.L.T.M."/>
            <person name="Pandolfi V."/>
            <person name="Bustamante F.O."/>
            <person name="Brasileiro-Vidal A.C."/>
            <person name="Benko-Iseppon A.M."/>
        </authorList>
    </citation>
    <scope>NUCLEOTIDE SEQUENCE [LARGE SCALE GENOMIC DNA]</scope>
    <source>
        <tissue evidence="1">Leaves</tissue>
    </source>
</reference>
<protein>
    <submittedName>
        <fullName evidence="1">Uncharacterized protein</fullName>
    </submittedName>
</protein>
<accession>A0ABU6ZB49</accession>
<evidence type="ECO:0000313" key="2">
    <source>
        <dbReference type="Proteomes" id="UP001341840"/>
    </source>
</evidence>
<comment type="caution">
    <text evidence="1">The sequence shown here is derived from an EMBL/GenBank/DDBJ whole genome shotgun (WGS) entry which is preliminary data.</text>
</comment>
<proteinExistence type="predicted"/>
<gene>
    <name evidence="1" type="ORF">PIB30_033177</name>
</gene>
<evidence type="ECO:0000313" key="1">
    <source>
        <dbReference type="EMBL" id="MED6219157.1"/>
    </source>
</evidence>
<dbReference type="EMBL" id="JASCZI010272009">
    <property type="protein sequence ID" value="MED6219157.1"/>
    <property type="molecule type" value="Genomic_DNA"/>
</dbReference>
<name>A0ABU6ZB49_9FABA</name>
<keyword evidence="2" id="KW-1185">Reference proteome</keyword>
<sequence>MEARIIWRRCDFEEVLGHRETVVDSFTVIMAAFAASHEQIKCAIEREEEVIIPFGDEDIQEGVEKCLKSLVGKIMADRKFSSGTLEAALYSVYTQFLFSMRDKEDRILKVQVSLDLTNP</sequence>
<dbReference type="Proteomes" id="UP001341840">
    <property type="component" value="Unassembled WGS sequence"/>
</dbReference>